<keyword evidence="1" id="KW-0732">Signal</keyword>
<dbReference type="RefSeq" id="WP_188457820.1">
    <property type="nucleotide sequence ID" value="NZ_BMGM01000003.1"/>
</dbReference>
<dbReference type="EMBL" id="BMGM01000003">
    <property type="protein sequence ID" value="GGE29993.1"/>
    <property type="molecule type" value="Genomic_DNA"/>
</dbReference>
<dbReference type="InterPro" id="IPR002931">
    <property type="entry name" value="Transglutaminase-like"/>
</dbReference>
<dbReference type="Pfam" id="PF12969">
    <property type="entry name" value="DUF3857"/>
    <property type="match status" value="1"/>
</dbReference>
<comment type="caution">
    <text evidence="4">The sequence shown here is derived from an EMBL/GenBank/DDBJ whole genome shotgun (WGS) entry which is preliminary data.</text>
</comment>
<evidence type="ECO:0008006" key="6">
    <source>
        <dbReference type="Google" id="ProtNLM"/>
    </source>
</evidence>
<evidence type="ECO:0000259" key="2">
    <source>
        <dbReference type="Pfam" id="PF01841"/>
    </source>
</evidence>
<name>A0ABQ1SD42_9FLAO</name>
<evidence type="ECO:0000313" key="5">
    <source>
        <dbReference type="Proteomes" id="UP000599179"/>
    </source>
</evidence>
<accession>A0ABQ1SD42</accession>
<reference evidence="5" key="1">
    <citation type="journal article" date="2019" name="Int. J. Syst. Evol. Microbiol.">
        <title>The Global Catalogue of Microorganisms (GCM) 10K type strain sequencing project: providing services to taxonomists for standard genome sequencing and annotation.</title>
        <authorList>
            <consortium name="The Broad Institute Genomics Platform"/>
            <consortium name="The Broad Institute Genome Sequencing Center for Infectious Disease"/>
            <person name="Wu L."/>
            <person name="Ma J."/>
        </authorList>
    </citation>
    <scope>NUCLEOTIDE SEQUENCE [LARGE SCALE GENOMIC DNA]</scope>
    <source>
        <strain evidence="5">CGMCC 1.12931</strain>
    </source>
</reference>
<feature type="signal peptide" evidence="1">
    <location>
        <begin position="1"/>
        <end position="32"/>
    </location>
</feature>
<dbReference type="Gene3D" id="2.60.40.3140">
    <property type="match status" value="1"/>
</dbReference>
<evidence type="ECO:0000313" key="4">
    <source>
        <dbReference type="EMBL" id="GGE29993.1"/>
    </source>
</evidence>
<dbReference type="Pfam" id="PF01841">
    <property type="entry name" value="Transglut_core"/>
    <property type="match status" value="1"/>
</dbReference>
<evidence type="ECO:0000256" key="1">
    <source>
        <dbReference type="SAM" id="SignalP"/>
    </source>
</evidence>
<dbReference type="Proteomes" id="UP000599179">
    <property type="component" value="Unassembled WGS sequence"/>
</dbReference>
<sequence length="668" mass="76719">MKTLKLASTTKKINQFLASAFLLVIFSNLSIAQNKDFGDITVEMLEKEHSEIDSLAAAEVLNEKGEISFSITNSGWIYSFEVTRRIKIFNKDGYDEANIEIPFYVGESTSYSERVKRIDARTYYLEDGKVKDDKIRKKDIFDVELNEYASAKKFTFPSIQDGVIIEFTYTVESPNIRNLPRWGFQSSIPTKSSVFELYIPTEYLTYRSQTRGYNKIETKDENLNGRVGGVTNTNFTITHKVHEAKNLEAVEGENHVNNISNYLTALSYELSSYRKGDVGDVKYFATTWEDVEESLRESETFSKELERGKYFEEDLDAYLEGTTDEIELVHQILNFVKNKVEWNEESRRFCSDNLKKVYKEGSGNSADLNIMLTAMLRYKGIDAHPVVCSTIGNGIPFFPTVTGFNYIISGVTVGENYFLLDATDKYSSLNLIPTRTMNWQGIEISPNGSRTIPLIPNQQSKASFNVMASLTEDGKVEGQFRAYYFDQFALNARNAFTETSEDKVKSTYEEEFEISDVHDFTQNNLSALNKPLVQSFKFGESEGFVEKIANKIYISPLLFLKSDENPFKRKTREYPVEFTYPKKYTYRIMINLPENYEVDYTPENNIYKMADGLLQFTYVLNVDSGKLILDVTKEIAVPTITPELYPDLRDYYISMQEKEDEKIVLVKS</sequence>
<feature type="domain" description="DUF3857" evidence="3">
    <location>
        <begin position="80"/>
        <end position="217"/>
    </location>
</feature>
<dbReference type="InterPro" id="IPR024618">
    <property type="entry name" value="DUF3857"/>
</dbReference>
<dbReference type="Gene3D" id="3.10.620.30">
    <property type="match status" value="1"/>
</dbReference>
<dbReference type="Gene3D" id="2.60.120.1130">
    <property type="match status" value="1"/>
</dbReference>
<evidence type="ECO:0000259" key="3">
    <source>
        <dbReference type="Pfam" id="PF12969"/>
    </source>
</evidence>
<protein>
    <recommendedName>
        <fullName evidence="6">Transglutaminase-like superfamily protein</fullName>
    </recommendedName>
</protein>
<feature type="chain" id="PRO_5047441674" description="Transglutaminase-like superfamily protein" evidence="1">
    <location>
        <begin position="33"/>
        <end position="668"/>
    </location>
</feature>
<feature type="domain" description="Transglutaminase-like" evidence="2">
    <location>
        <begin position="319"/>
        <end position="393"/>
    </location>
</feature>
<proteinExistence type="predicted"/>
<keyword evidence="5" id="KW-1185">Reference proteome</keyword>
<gene>
    <name evidence="4" type="ORF">GCM10010832_08120</name>
</gene>
<organism evidence="4 5">
    <name type="scientific">Psychroflexus planctonicus</name>
    <dbReference type="NCBI Taxonomy" id="1526575"/>
    <lineage>
        <taxon>Bacteria</taxon>
        <taxon>Pseudomonadati</taxon>
        <taxon>Bacteroidota</taxon>
        <taxon>Flavobacteriia</taxon>
        <taxon>Flavobacteriales</taxon>
        <taxon>Flavobacteriaceae</taxon>
        <taxon>Psychroflexus</taxon>
    </lineage>
</organism>